<feature type="transmembrane region" description="Helical" evidence="1">
    <location>
        <begin position="200"/>
        <end position="218"/>
    </location>
</feature>
<dbReference type="RefSeq" id="WP_080173991.1">
    <property type="nucleotide sequence ID" value="NZ_AP024855.1"/>
</dbReference>
<feature type="transmembrane region" description="Helical" evidence="1">
    <location>
        <begin position="291"/>
        <end position="309"/>
    </location>
</feature>
<accession>A0A1T4QTK9</accession>
<evidence type="ECO:0000313" key="3">
    <source>
        <dbReference type="Proteomes" id="UP000191116"/>
    </source>
</evidence>
<evidence type="ECO:0008006" key="4">
    <source>
        <dbReference type="Google" id="ProtNLM"/>
    </source>
</evidence>
<protein>
    <recommendedName>
        <fullName evidence="4">DUF2157 domain-containing protein</fullName>
    </recommendedName>
</protein>
<keyword evidence="1" id="KW-1133">Transmembrane helix</keyword>
<dbReference type="Proteomes" id="UP000191116">
    <property type="component" value="Unassembled WGS sequence"/>
</dbReference>
<feature type="transmembrane region" description="Helical" evidence="1">
    <location>
        <begin position="81"/>
        <end position="103"/>
    </location>
</feature>
<evidence type="ECO:0000313" key="2">
    <source>
        <dbReference type="EMBL" id="SKA07092.1"/>
    </source>
</evidence>
<feature type="transmembrane region" description="Helical" evidence="1">
    <location>
        <begin position="142"/>
        <end position="160"/>
    </location>
</feature>
<organism evidence="2 3">
    <name type="scientific">Photobacterium toruni</name>
    <dbReference type="NCBI Taxonomy" id="1935446"/>
    <lineage>
        <taxon>Bacteria</taxon>
        <taxon>Pseudomonadati</taxon>
        <taxon>Pseudomonadota</taxon>
        <taxon>Gammaproteobacteria</taxon>
        <taxon>Vibrionales</taxon>
        <taxon>Vibrionaceae</taxon>
        <taxon>Photobacterium</taxon>
    </lineage>
</organism>
<dbReference type="OrthoDB" id="1120077at2"/>
<keyword evidence="1" id="KW-0812">Transmembrane</keyword>
<gene>
    <name evidence="2" type="ORF">CZ814_01110</name>
</gene>
<reference evidence="2 3" key="1">
    <citation type="submission" date="2017-02" db="EMBL/GenBank/DDBJ databases">
        <authorList>
            <person name="Peterson S.W."/>
        </authorList>
    </citation>
    <scope>NUCLEOTIDE SEQUENCE [LARGE SCALE GENOMIC DNA]</scope>
    <source>
        <strain evidence="2 3">CECT 9189</strain>
    </source>
</reference>
<keyword evidence="1" id="KW-0472">Membrane</keyword>
<feature type="transmembrane region" description="Helical" evidence="1">
    <location>
        <begin position="48"/>
        <end position="69"/>
    </location>
</feature>
<proteinExistence type="predicted"/>
<feature type="transmembrane region" description="Helical" evidence="1">
    <location>
        <begin position="167"/>
        <end position="188"/>
    </location>
</feature>
<feature type="transmembrane region" description="Helical" evidence="1">
    <location>
        <begin position="315"/>
        <end position="332"/>
    </location>
</feature>
<feature type="transmembrane region" description="Helical" evidence="1">
    <location>
        <begin position="230"/>
        <end position="252"/>
    </location>
</feature>
<dbReference type="AlphaFoldDB" id="A0A1T4QTK9"/>
<feature type="transmembrane region" description="Helical" evidence="1">
    <location>
        <begin position="264"/>
        <end position="284"/>
    </location>
</feature>
<feature type="transmembrane region" description="Helical" evidence="1">
    <location>
        <begin position="115"/>
        <end position="136"/>
    </location>
</feature>
<dbReference type="EMBL" id="FUWP01000003">
    <property type="protein sequence ID" value="SKA07092.1"/>
    <property type="molecule type" value="Genomic_DNA"/>
</dbReference>
<evidence type="ECO:0000256" key="1">
    <source>
        <dbReference type="SAM" id="Phobius"/>
    </source>
</evidence>
<name>A0A1T4QTK9_9GAMM</name>
<sequence>MDIKVNKRQAQLLNNTITQWQQQQLIAPQQAQQLRQSYHVINFDWKLLAVYSFWVAIACFILSVILLVADDYLIALISRLINTPASVLTVLSAVLAGLLFYFGVKRRQRYPEKTVSNEAMFFFGVLITAVASGFLSHTALASHWRDSIFILIPTVVYVIIGLQLRSVLVWLFSLLSIGLWVLTETSYLTHNHYLFWGMNIPLRFIFVGMMIIGLSALFKPHNRFYFAKEATLFIGLSYFFTALWMLTIFGNYDSLRAWSNIQQIDLWGWSVAMLLITLGAIFYGIKYNNSLIRAFGIIFLLLCLYSRYFEYFWDTLYKALFFAILAFSFWGIGSRAEKIWQLGNKS</sequence>